<organism evidence="1 2">
    <name type="scientific">Trichinella britovi</name>
    <name type="common">Parasitic roundworm</name>
    <dbReference type="NCBI Taxonomy" id="45882"/>
    <lineage>
        <taxon>Eukaryota</taxon>
        <taxon>Metazoa</taxon>
        <taxon>Ecdysozoa</taxon>
        <taxon>Nematoda</taxon>
        <taxon>Enoplea</taxon>
        <taxon>Dorylaimia</taxon>
        <taxon>Trichinellida</taxon>
        <taxon>Trichinellidae</taxon>
        <taxon>Trichinella</taxon>
    </lineage>
</organism>
<accession>A0A0V1CB18</accession>
<dbReference type="EMBL" id="JYDI01000284">
    <property type="protein sequence ID" value="KRY46506.1"/>
    <property type="molecule type" value="Genomic_DNA"/>
</dbReference>
<dbReference type="OrthoDB" id="10321474at2759"/>
<name>A0A0V1CB18_TRIBR</name>
<keyword evidence="2" id="KW-1185">Reference proteome</keyword>
<evidence type="ECO:0000313" key="2">
    <source>
        <dbReference type="Proteomes" id="UP000054653"/>
    </source>
</evidence>
<protein>
    <submittedName>
        <fullName evidence="1">Uncharacterized protein</fullName>
    </submittedName>
</protein>
<comment type="caution">
    <text evidence="1">The sequence shown here is derived from an EMBL/GenBank/DDBJ whole genome shotgun (WGS) entry which is preliminary data.</text>
</comment>
<evidence type="ECO:0000313" key="1">
    <source>
        <dbReference type="EMBL" id="KRY46506.1"/>
    </source>
</evidence>
<sequence>MVLVWQSFFENRSSNALAAALDGLSAQMFTLIICLSEKLGHPSCSPLSKSLGSNFNISITLCLTSATDGQVLTAKAGRRWALENFSNKAKSGHKTLAAVTVGKAYLKSGW</sequence>
<dbReference type="Proteomes" id="UP000054653">
    <property type="component" value="Unassembled WGS sequence"/>
</dbReference>
<dbReference type="AlphaFoldDB" id="A0A0V1CB18"/>
<proteinExistence type="predicted"/>
<gene>
    <name evidence="1" type="ORF">T03_12829</name>
</gene>
<reference evidence="1 2" key="1">
    <citation type="submission" date="2015-01" db="EMBL/GenBank/DDBJ databases">
        <title>Evolution of Trichinella species and genotypes.</title>
        <authorList>
            <person name="Korhonen P.K."/>
            <person name="Edoardo P."/>
            <person name="Giuseppe L.R."/>
            <person name="Gasser R.B."/>
        </authorList>
    </citation>
    <scope>NUCLEOTIDE SEQUENCE [LARGE SCALE GENOMIC DNA]</scope>
    <source>
        <strain evidence="1">ISS120</strain>
    </source>
</reference>